<feature type="non-terminal residue" evidence="1">
    <location>
        <position position="1"/>
    </location>
</feature>
<evidence type="ECO:0000313" key="1">
    <source>
        <dbReference type="EMBL" id="KIK07719.1"/>
    </source>
</evidence>
<dbReference type="AlphaFoldDB" id="A0A0C9Y1C6"/>
<dbReference type="Proteomes" id="UP000054477">
    <property type="component" value="Unassembled WGS sequence"/>
</dbReference>
<dbReference type="OrthoDB" id="2501483at2759"/>
<gene>
    <name evidence="1" type="ORF">K443DRAFT_86719</name>
</gene>
<reference evidence="1 2" key="1">
    <citation type="submission" date="2014-04" db="EMBL/GenBank/DDBJ databases">
        <authorList>
            <consortium name="DOE Joint Genome Institute"/>
            <person name="Kuo A."/>
            <person name="Kohler A."/>
            <person name="Nagy L.G."/>
            <person name="Floudas D."/>
            <person name="Copeland A."/>
            <person name="Barry K.W."/>
            <person name="Cichocki N."/>
            <person name="Veneault-Fourrey C."/>
            <person name="LaButti K."/>
            <person name="Lindquist E.A."/>
            <person name="Lipzen A."/>
            <person name="Lundell T."/>
            <person name="Morin E."/>
            <person name="Murat C."/>
            <person name="Sun H."/>
            <person name="Tunlid A."/>
            <person name="Henrissat B."/>
            <person name="Grigoriev I.V."/>
            <person name="Hibbett D.S."/>
            <person name="Martin F."/>
            <person name="Nordberg H.P."/>
            <person name="Cantor M.N."/>
            <person name="Hua S.X."/>
        </authorList>
    </citation>
    <scope>NUCLEOTIDE SEQUENCE [LARGE SCALE GENOMIC DNA]</scope>
    <source>
        <strain evidence="1 2">LaAM-08-1</strain>
    </source>
</reference>
<organism evidence="1 2">
    <name type="scientific">Laccaria amethystina LaAM-08-1</name>
    <dbReference type="NCBI Taxonomy" id="1095629"/>
    <lineage>
        <taxon>Eukaryota</taxon>
        <taxon>Fungi</taxon>
        <taxon>Dikarya</taxon>
        <taxon>Basidiomycota</taxon>
        <taxon>Agaricomycotina</taxon>
        <taxon>Agaricomycetes</taxon>
        <taxon>Agaricomycetidae</taxon>
        <taxon>Agaricales</taxon>
        <taxon>Agaricineae</taxon>
        <taxon>Hydnangiaceae</taxon>
        <taxon>Laccaria</taxon>
    </lineage>
</organism>
<accession>A0A0C9Y1C6</accession>
<dbReference type="EMBL" id="KN838546">
    <property type="protein sequence ID" value="KIK07719.1"/>
    <property type="molecule type" value="Genomic_DNA"/>
</dbReference>
<dbReference type="HOGENOM" id="CLU_2628551_0_0_1"/>
<protein>
    <submittedName>
        <fullName evidence="1">Uncharacterized protein</fullName>
    </submittedName>
</protein>
<name>A0A0C9Y1C6_9AGAR</name>
<keyword evidence="2" id="KW-1185">Reference proteome</keyword>
<reference evidence="2" key="2">
    <citation type="submission" date="2015-01" db="EMBL/GenBank/DDBJ databases">
        <title>Evolutionary Origins and Diversification of the Mycorrhizal Mutualists.</title>
        <authorList>
            <consortium name="DOE Joint Genome Institute"/>
            <consortium name="Mycorrhizal Genomics Consortium"/>
            <person name="Kohler A."/>
            <person name="Kuo A."/>
            <person name="Nagy L.G."/>
            <person name="Floudas D."/>
            <person name="Copeland A."/>
            <person name="Barry K.W."/>
            <person name="Cichocki N."/>
            <person name="Veneault-Fourrey C."/>
            <person name="LaButti K."/>
            <person name="Lindquist E.A."/>
            <person name="Lipzen A."/>
            <person name="Lundell T."/>
            <person name="Morin E."/>
            <person name="Murat C."/>
            <person name="Riley R."/>
            <person name="Ohm R."/>
            <person name="Sun H."/>
            <person name="Tunlid A."/>
            <person name="Henrissat B."/>
            <person name="Grigoriev I.V."/>
            <person name="Hibbett D.S."/>
            <person name="Martin F."/>
        </authorList>
    </citation>
    <scope>NUCLEOTIDE SEQUENCE [LARGE SCALE GENOMIC DNA]</scope>
    <source>
        <strain evidence="2">LaAM-08-1</strain>
    </source>
</reference>
<sequence>TYHIPGMMPDHIFFDKDCQLARLPRVTQPSECWTFCGCILFQHSTTDTFCQTMCNPAPFPELKGEGNKLWFFNSSITE</sequence>
<proteinExistence type="predicted"/>
<dbReference type="STRING" id="1095629.A0A0C9Y1C6"/>
<evidence type="ECO:0000313" key="2">
    <source>
        <dbReference type="Proteomes" id="UP000054477"/>
    </source>
</evidence>